<feature type="transmembrane region" description="Helical" evidence="6">
    <location>
        <begin position="236"/>
        <end position="258"/>
    </location>
</feature>
<evidence type="ECO:0000256" key="3">
    <source>
        <dbReference type="ARBA" id="ARBA00022692"/>
    </source>
</evidence>
<comment type="caution">
    <text evidence="7">The sequence shown here is derived from an EMBL/GenBank/DDBJ whole genome shotgun (WGS) entry which is preliminary data.</text>
</comment>
<comment type="subcellular location">
    <subcellularLocation>
        <location evidence="6">Cell membrane</location>
        <topology evidence="6">Multi-pass membrane protein</topology>
    </subcellularLocation>
    <subcellularLocation>
        <location evidence="1">Membrane</location>
        <topology evidence="1">Multi-pass membrane protein</topology>
    </subcellularLocation>
</comment>
<gene>
    <name evidence="7" type="ORF">CCMP2556_LOCUS29806</name>
</gene>
<protein>
    <recommendedName>
        <fullName evidence="6">Choline transporter-like protein</fullName>
    </recommendedName>
</protein>
<dbReference type="InterPro" id="IPR007603">
    <property type="entry name" value="Choline_transptr-like"/>
</dbReference>
<proteinExistence type="inferred from homology"/>
<evidence type="ECO:0000256" key="6">
    <source>
        <dbReference type="RuleBase" id="RU368066"/>
    </source>
</evidence>
<comment type="function">
    <text evidence="6">Choline transporter.</text>
</comment>
<dbReference type="EMBL" id="CAXAMN010021529">
    <property type="protein sequence ID" value="CAK9060584.1"/>
    <property type="molecule type" value="Genomic_DNA"/>
</dbReference>
<name>A0ABP0NAI5_9DINO</name>
<feature type="transmembrane region" description="Helical" evidence="6">
    <location>
        <begin position="278"/>
        <end position="299"/>
    </location>
</feature>
<keyword evidence="8" id="KW-1185">Reference proteome</keyword>
<sequence length="521" mass="56941">MEKPIFTDSGTPREILLVSKKQVDVHALRELRELPQARREAKTKEIRIGAEVLKQKGRFPTRRRCQDFPCAILFLATLFAWLGFSILCVKGVASAENDDADFQDGATVDHQAGPIRHGWGLIQWAMTIHLPGFLGSMGAVITAFGLLFAIRIYPRPVIYALLLLIPILCAVGLIGIVIQMRRHEAQWYVAQFAAGCLLLFGFVYGLCTWCCWYKCIDFTAQIFEMVADSSYEYPRMILVSVLGALLVLIWCFLVSVAFTLASLKHEKDYADQNKNLTFSVGIAFSALLVLGSSVINLLCHTTYCGIFSRWYFSQDGLLLVDSLRDAATTSFGSICFGAFAAAPMKLLLYVLRSAHWSADQANSTSRAVACVLQLLISCTGDLVEYFDEWALVQCAIRGTCFCESAKATYALILCNGLGAAVLGDLLLNSLSTLGCLFCGMIGCGLGALMNSALHPAAATPVWISSLVGGVLAGGTVLRLYSSGSQAMILCWAEKSTPLHESHGFEDIHTELQAKIRESETS</sequence>
<evidence type="ECO:0000256" key="5">
    <source>
        <dbReference type="ARBA" id="ARBA00023136"/>
    </source>
</evidence>
<feature type="transmembrane region" description="Helical" evidence="6">
    <location>
        <begin position="157"/>
        <end position="180"/>
    </location>
</feature>
<evidence type="ECO:0000256" key="1">
    <source>
        <dbReference type="ARBA" id="ARBA00004141"/>
    </source>
</evidence>
<feature type="transmembrane region" description="Helical" evidence="6">
    <location>
        <begin position="192"/>
        <end position="215"/>
    </location>
</feature>
<dbReference type="PANTHER" id="PTHR12385:SF4">
    <property type="entry name" value="PROTEIN PNS1"/>
    <property type="match status" value="1"/>
</dbReference>
<organism evidence="7 8">
    <name type="scientific">Durusdinium trenchii</name>
    <dbReference type="NCBI Taxonomy" id="1381693"/>
    <lineage>
        <taxon>Eukaryota</taxon>
        <taxon>Sar</taxon>
        <taxon>Alveolata</taxon>
        <taxon>Dinophyceae</taxon>
        <taxon>Suessiales</taxon>
        <taxon>Symbiodiniaceae</taxon>
        <taxon>Durusdinium</taxon>
    </lineage>
</organism>
<feature type="transmembrane region" description="Helical" evidence="6">
    <location>
        <begin position="425"/>
        <end position="449"/>
    </location>
</feature>
<dbReference type="Pfam" id="PF04515">
    <property type="entry name" value="Choline_transpo"/>
    <property type="match status" value="1"/>
</dbReference>
<evidence type="ECO:0000313" key="8">
    <source>
        <dbReference type="Proteomes" id="UP001642484"/>
    </source>
</evidence>
<feature type="transmembrane region" description="Helical" evidence="6">
    <location>
        <begin position="68"/>
        <end position="93"/>
    </location>
</feature>
<accession>A0ABP0NAI5</accession>
<comment type="similarity">
    <text evidence="2 6">Belongs to the CTL (choline transporter-like) family.</text>
</comment>
<keyword evidence="3 6" id="KW-0812">Transmembrane</keyword>
<keyword evidence="4 6" id="KW-1133">Transmembrane helix</keyword>
<keyword evidence="5 6" id="KW-0472">Membrane</keyword>
<dbReference type="PANTHER" id="PTHR12385">
    <property type="entry name" value="CHOLINE TRANSPORTER-LIKE (SLC FAMILY 44)"/>
    <property type="match status" value="1"/>
</dbReference>
<evidence type="ECO:0000313" key="7">
    <source>
        <dbReference type="EMBL" id="CAK9060584.1"/>
    </source>
</evidence>
<feature type="transmembrane region" description="Helical" evidence="6">
    <location>
        <begin position="461"/>
        <end position="480"/>
    </location>
</feature>
<evidence type="ECO:0000256" key="4">
    <source>
        <dbReference type="ARBA" id="ARBA00022989"/>
    </source>
</evidence>
<evidence type="ECO:0000256" key="2">
    <source>
        <dbReference type="ARBA" id="ARBA00007168"/>
    </source>
</evidence>
<reference evidence="7 8" key="1">
    <citation type="submission" date="2024-02" db="EMBL/GenBank/DDBJ databases">
        <authorList>
            <person name="Chen Y."/>
            <person name="Shah S."/>
            <person name="Dougan E. K."/>
            <person name="Thang M."/>
            <person name="Chan C."/>
        </authorList>
    </citation>
    <scope>NUCLEOTIDE SEQUENCE [LARGE SCALE GENOMIC DNA]</scope>
</reference>
<dbReference type="Proteomes" id="UP001642484">
    <property type="component" value="Unassembled WGS sequence"/>
</dbReference>
<feature type="transmembrane region" description="Helical" evidence="6">
    <location>
        <begin position="128"/>
        <end position="150"/>
    </location>
</feature>